<dbReference type="Gene3D" id="3.40.50.300">
    <property type="entry name" value="P-loop containing nucleotide triphosphate hydrolases"/>
    <property type="match status" value="1"/>
</dbReference>
<evidence type="ECO:0000313" key="1">
    <source>
        <dbReference type="EMBL" id="WLQ37129.1"/>
    </source>
</evidence>
<dbReference type="InterPro" id="IPR027417">
    <property type="entry name" value="P-loop_NTPase"/>
</dbReference>
<gene>
    <name evidence="1" type="ORF">P8A18_28475</name>
</gene>
<sequence>MTFATRITTAGHQSVTVMSRTLAITDWVSRYLGLWWTAADVGPGRTPTGPVIRADVDVEQHAALGARVLAGRPDEVTYATAPMLIIRDATGLVTATQPDDGLSYAWDPAAGRMRIVGADETAVATATARLAREVVRGRLLSDGWRILHASAVTRPNDGATLLTLGNKGAGKTTTGFLLARTGLHLLANDRVFARLDGEVVRVLPWPSAAAIGFGLLDALGWYEPVRARARAGGRMHPTQKQKVTDALLAGDRTPLWTTSGAELKPQFFPDQLESWLGLTLATEGHVVGILFPEIVPGAAPALTTAARGVSDADFFGSATENRYPDVFGLLPAETSTKALVGHLAQLPYRTLTMNHDPGASTAVLLEAVRSVVP</sequence>
<evidence type="ECO:0008006" key="3">
    <source>
        <dbReference type="Google" id="ProtNLM"/>
    </source>
</evidence>
<protein>
    <recommendedName>
        <fullName evidence="3">ATP/GTP-binding protein</fullName>
    </recommendedName>
</protein>
<dbReference type="RefSeq" id="WP_306059054.1">
    <property type="nucleotide sequence ID" value="NZ_CP120997.1"/>
</dbReference>
<keyword evidence="2" id="KW-1185">Reference proteome</keyword>
<reference evidence="1 2" key="1">
    <citation type="submission" date="2023-03" db="EMBL/GenBank/DDBJ databases">
        <title>Isolation and description of six Streptomyces strains from soil environments, able to metabolize different microbial glucans.</title>
        <authorList>
            <person name="Widen T."/>
            <person name="Larsbrink J."/>
        </authorList>
    </citation>
    <scope>NUCLEOTIDE SEQUENCE [LARGE SCALE GENOMIC DNA]</scope>
    <source>
        <strain evidence="1 2">Mut1</strain>
    </source>
</reference>
<proteinExistence type="predicted"/>
<evidence type="ECO:0000313" key="2">
    <source>
        <dbReference type="Proteomes" id="UP001239522"/>
    </source>
</evidence>
<name>A0ABY9HRZ6_9ACTN</name>
<dbReference type="Proteomes" id="UP001239522">
    <property type="component" value="Chromosome"/>
</dbReference>
<dbReference type="EMBL" id="CP120997">
    <property type="protein sequence ID" value="WLQ37129.1"/>
    <property type="molecule type" value="Genomic_DNA"/>
</dbReference>
<accession>A0ABY9HRZ6</accession>
<organism evidence="1 2">
    <name type="scientific">Streptomyces castrisilvae</name>
    <dbReference type="NCBI Taxonomy" id="3033811"/>
    <lineage>
        <taxon>Bacteria</taxon>
        <taxon>Bacillati</taxon>
        <taxon>Actinomycetota</taxon>
        <taxon>Actinomycetes</taxon>
        <taxon>Kitasatosporales</taxon>
        <taxon>Streptomycetaceae</taxon>
        <taxon>Streptomyces</taxon>
    </lineage>
</organism>
<dbReference type="SUPFAM" id="SSF53795">
    <property type="entry name" value="PEP carboxykinase-like"/>
    <property type="match status" value="1"/>
</dbReference>